<dbReference type="Pfam" id="PF10111">
    <property type="entry name" value="Glyco_tranf_2_2"/>
    <property type="match status" value="1"/>
</dbReference>
<reference evidence="2" key="1">
    <citation type="submission" date="2021-05" db="EMBL/GenBank/DDBJ databases">
        <authorList>
            <person name="Pietrasiak N."/>
            <person name="Ward R."/>
            <person name="Stajich J.E."/>
            <person name="Kurbessoian T."/>
        </authorList>
    </citation>
    <scope>NUCLEOTIDE SEQUENCE</scope>
    <source>
        <strain evidence="2">CPER-KK1</strain>
    </source>
</reference>
<reference evidence="2" key="2">
    <citation type="journal article" date="2022" name="Microbiol. Resour. Announc.">
        <title>Metagenome Sequencing to Explore Phylogenomics of Terrestrial Cyanobacteria.</title>
        <authorList>
            <person name="Ward R.D."/>
            <person name="Stajich J.E."/>
            <person name="Johansen J.R."/>
            <person name="Huntemann M."/>
            <person name="Clum A."/>
            <person name="Foster B."/>
            <person name="Foster B."/>
            <person name="Roux S."/>
            <person name="Palaniappan K."/>
            <person name="Varghese N."/>
            <person name="Mukherjee S."/>
            <person name="Reddy T.B.K."/>
            <person name="Daum C."/>
            <person name="Copeland A."/>
            <person name="Chen I.A."/>
            <person name="Ivanova N.N."/>
            <person name="Kyrpides N.C."/>
            <person name="Shapiro N."/>
            <person name="Eloe-Fadrosh E.A."/>
            <person name="Pietrasiak N."/>
        </authorList>
    </citation>
    <scope>NUCLEOTIDE SEQUENCE</scope>
    <source>
        <strain evidence="2">CPER-KK1</strain>
    </source>
</reference>
<dbReference type="InterPro" id="IPR050834">
    <property type="entry name" value="Glycosyltransf_2"/>
</dbReference>
<dbReference type="EMBL" id="JAHHIF010000002">
    <property type="protein sequence ID" value="MBW4543078.1"/>
    <property type="molecule type" value="Genomic_DNA"/>
</dbReference>
<evidence type="ECO:0000259" key="1">
    <source>
        <dbReference type="Pfam" id="PF10111"/>
    </source>
</evidence>
<accession>A0A951PGM1</accession>
<sequence>MPLISVIIPVYNGEKTIQETIESVLNQTFTDFELIVINDGSQDATLEIVERIQEPRLKAFSYANAGQATSRNRGISHACGEYISFIDADDLWTPDKLEAQLRALQDNSQAAVAYSWTKCIDELGNFSRRGSHISVSGDVYAKLLLIDFIENGSNPLIRAQAIAEVGGFDESMTPSEDRDLWLRLAARYHFVAVPSPQVLYRQSPNSASANILRMEAASLRVIEQAFSQAPEFLQYLKQSSLANIYKGLTFKALEEPLERQRGLTAARLLWNSIKNDPALLRSRVILKVLFKIAVVTLLPPQQAQALLAKAKGLANTTTLLGYLQLDVS</sequence>
<dbReference type="AlphaFoldDB" id="A0A951PGM1"/>
<dbReference type="EC" id="2.4.-.-" evidence="2"/>
<dbReference type="SUPFAM" id="SSF53448">
    <property type="entry name" value="Nucleotide-diphospho-sugar transferases"/>
    <property type="match status" value="1"/>
</dbReference>
<dbReference type="PANTHER" id="PTHR43685">
    <property type="entry name" value="GLYCOSYLTRANSFERASE"/>
    <property type="match status" value="1"/>
</dbReference>
<dbReference type="PANTHER" id="PTHR43685:SF11">
    <property type="entry name" value="GLYCOSYLTRANSFERASE TAGX-RELATED"/>
    <property type="match status" value="1"/>
</dbReference>
<dbReference type="InterPro" id="IPR029044">
    <property type="entry name" value="Nucleotide-diphossugar_trans"/>
</dbReference>
<name>A0A951PGM1_9CYAN</name>
<proteinExistence type="predicted"/>
<feature type="domain" description="Glycosyltransferase 2-like prokaryotic type" evidence="1">
    <location>
        <begin position="5"/>
        <end position="251"/>
    </location>
</feature>
<organism evidence="2 3">
    <name type="scientific">Symplocastrum torsivum CPER-KK1</name>
    <dbReference type="NCBI Taxonomy" id="450513"/>
    <lineage>
        <taxon>Bacteria</taxon>
        <taxon>Bacillati</taxon>
        <taxon>Cyanobacteriota</taxon>
        <taxon>Cyanophyceae</taxon>
        <taxon>Oscillatoriophycideae</taxon>
        <taxon>Oscillatoriales</taxon>
        <taxon>Microcoleaceae</taxon>
        <taxon>Symplocastrum</taxon>
    </lineage>
</organism>
<evidence type="ECO:0000313" key="3">
    <source>
        <dbReference type="Proteomes" id="UP000753908"/>
    </source>
</evidence>
<dbReference type="CDD" id="cd00761">
    <property type="entry name" value="Glyco_tranf_GTA_type"/>
    <property type="match status" value="1"/>
</dbReference>
<dbReference type="Gene3D" id="3.90.550.10">
    <property type="entry name" value="Spore Coat Polysaccharide Biosynthesis Protein SpsA, Chain A"/>
    <property type="match status" value="1"/>
</dbReference>
<comment type="caution">
    <text evidence="2">The sequence shown here is derived from an EMBL/GenBank/DDBJ whole genome shotgun (WGS) entry which is preliminary data.</text>
</comment>
<dbReference type="InterPro" id="IPR019290">
    <property type="entry name" value="GlycosylTrfase-like_prok"/>
</dbReference>
<gene>
    <name evidence="2" type="ORF">KME25_01315</name>
</gene>
<keyword evidence="2" id="KW-0808">Transferase</keyword>
<evidence type="ECO:0000313" key="2">
    <source>
        <dbReference type="EMBL" id="MBW4543078.1"/>
    </source>
</evidence>
<dbReference type="Proteomes" id="UP000753908">
    <property type="component" value="Unassembled WGS sequence"/>
</dbReference>
<dbReference type="GO" id="GO:0016757">
    <property type="term" value="F:glycosyltransferase activity"/>
    <property type="evidence" value="ECO:0007669"/>
    <property type="project" value="UniProtKB-KW"/>
</dbReference>
<keyword evidence="2" id="KW-0328">Glycosyltransferase</keyword>
<protein>
    <submittedName>
        <fullName evidence="2">Glycosyltransferase</fullName>
        <ecNumber evidence="2">2.4.-.-</ecNumber>
    </submittedName>
</protein>